<feature type="region of interest" description="Disordered" evidence="1">
    <location>
        <begin position="15"/>
        <end position="49"/>
    </location>
</feature>
<dbReference type="AlphaFoldDB" id="A0A8X6K4F5"/>
<comment type="caution">
    <text evidence="2">The sequence shown here is derived from an EMBL/GenBank/DDBJ whole genome shotgun (WGS) entry which is preliminary data.</text>
</comment>
<evidence type="ECO:0000313" key="2">
    <source>
        <dbReference type="EMBL" id="GFS65161.1"/>
    </source>
</evidence>
<name>A0A8X6K4F5_NEPPI</name>
<dbReference type="Proteomes" id="UP000887013">
    <property type="component" value="Unassembled WGS sequence"/>
</dbReference>
<evidence type="ECO:0000313" key="3">
    <source>
        <dbReference type="Proteomes" id="UP000887013"/>
    </source>
</evidence>
<proteinExistence type="predicted"/>
<keyword evidence="3" id="KW-1185">Reference proteome</keyword>
<gene>
    <name evidence="2" type="ORF">NPIL_90411</name>
</gene>
<sequence length="49" mass="5594">EKNWRWWIWGNLRRPGFGDEGVGRPQARIRQTGQTSAQDGSGRAQKAAR</sequence>
<dbReference type="EMBL" id="BMAW01094378">
    <property type="protein sequence ID" value="GFS65161.1"/>
    <property type="molecule type" value="Genomic_DNA"/>
</dbReference>
<protein>
    <submittedName>
        <fullName evidence="2">Uncharacterized protein</fullName>
    </submittedName>
</protein>
<organism evidence="2 3">
    <name type="scientific">Nephila pilipes</name>
    <name type="common">Giant wood spider</name>
    <name type="synonym">Nephila maculata</name>
    <dbReference type="NCBI Taxonomy" id="299642"/>
    <lineage>
        <taxon>Eukaryota</taxon>
        <taxon>Metazoa</taxon>
        <taxon>Ecdysozoa</taxon>
        <taxon>Arthropoda</taxon>
        <taxon>Chelicerata</taxon>
        <taxon>Arachnida</taxon>
        <taxon>Araneae</taxon>
        <taxon>Araneomorphae</taxon>
        <taxon>Entelegynae</taxon>
        <taxon>Araneoidea</taxon>
        <taxon>Nephilidae</taxon>
        <taxon>Nephila</taxon>
    </lineage>
</organism>
<evidence type="ECO:0000256" key="1">
    <source>
        <dbReference type="SAM" id="MobiDB-lite"/>
    </source>
</evidence>
<accession>A0A8X6K4F5</accession>
<reference evidence="2" key="1">
    <citation type="submission" date="2020-08" db="EMBL/GenBank/DDBJ databases">
        <title>Multicomponent nature underlies the extraordinary mechanical properties of spider dragline silk.</title>
        <authorList>
            <person name="Kono N."/>
            <person name="Nakamura H."/>
            <person name="Mori M."/>
            <person name="Yoshida Y."/>
            <person name="Ohtoshi R."/>
            <person name="Malay A.D."/>
            <person name="Moran D.A.P."/>
            <person name="Tomita M."/>
            <person name="Numata K."/>
            <person name="Arakawa K."/>
        </authorList>
    </citation>
    <scope>NUCLEOTIDE SEQUENCE</scope>
</reference>
<feature type="non-terminal residue" evidence="2">
    <location>
        <position position="1"/>
    </location>
</feature>
<feature type="compositionally biased region" description="Polar residues" evidence="1">
    <location>
        <begin position="29"/>
        <end position="39"/>
    </location>
</feature>